<dbReference type="Gene3D" id="1.10.260.40">
    <property type="entry name" value="lambda repressor-like DNA-binding domains"/>
    <property type="match status" value="1"/>
</dbReference>
<dbReference type="InterPro" id="IPR010982">
    <property type="entry name" value="Lambda_DNA-bd_dom_sf"/>
</dbReference>
<proteinExistence type="predicted"/>
<dbReference type="InterPro" id="IPR043917">
    <property type="entry name" value="DUF5753"/>
</dbReference>
<name>A0A7W3TF68_9ACTN</name>
<sequence length="284" mass="32079">MPLRAHPTARQARLGAELRKLRERAGLPAKDAAAFLGVDQGKISHIEAGRLGIGEDRLRRLARYYECVDSALIDALCAIVRERRGEHWWEAYRRSLSSAFLDLAELEHHAVALRSLQPFCVPGLLQTEEYARTLFRGVVPPLPEGEVETRVEFRMRRKAVLQRTNPVGLRLIVHEAALRMRFGGRKVVAHQLTELLEHSEEGHIDLRVLPFANENFTEATHPVLYVQAGVPKLDTARLEGPYGNVLFHADEELAGYRMFLEQAAGATLDPRASRDLIHLILRDL</sequence>
<comment type="caution">
    <text evidence="2">The sequence shown here is derived from an EMBL/GenBank/DDBJ whole genome shotgun (WGS) entry which is preliminary data.</text>
</comment>
<dbReference type="SMART" id="SM00530">
    <property type="entry name" value="HTH_XRE"/>
    <property type="match status" value="1"/>
</dbReference>
<gene>
    <name evidence="2" type="ORF">FNQ90_16725</name>
</gene>
<evidence type="ECO:0000313" key="3">
    <source>
        <dbReference type="Proteomes" id="UP000538929"/>
    </source>
</evidence>
<dbReference type="Proteomes" id="UP000538929">
    <property type="component" value="Unassembled WGS sequence"/>
</dbReference>
<protein>
    <submittedName>
        <fullName evidence="2">Helix-turn-helix domain-containing protein</fullName>
    </submittedName>
</protein>
<evidence type="ECO:0000259" key="1">
    <source>
        <dbReference type="PROSITE" id="PS50943"/>
    </source>
</evidence>
<dbReference type="PROSITE" id="PS50943">
    <property type="entry name" value="HTH_CROC1"/>
    <property type="match status" value="1"/>
</dbReference>
<organism evidence="2 3">
    <name type="scientific">Streptomyces alkaliphilus</name>
    <dbReference type="NCBI Taxonomy" id="1472722"/>
    <lineage>
        <taxon>Bacteria</taxon>
        <taxon>Bacillati</taxon>
        <taxon>Actinomycetota</taxon>
        <taxon>Actinomycetes</taxon>
        <taxon>Kitasatosporales</taxon>
        <taxon>Streptomycetaceae</taxon>
        <taxon>Streptomyces</taxon>
    </lineage>
</organism>
<reference evidence="3" key="1">
    <citation type="submission" date="2019-10" db="EMBL/GenBank/DDBJ databases">
        <title>Streptomyces sp. nov., a novel actinobacterium isolated from alkaline environment.</title>
        <authorList>
            <person name="Golinska P."/>
        </authorList>
    </citation>
    <scope>NUCLEOTIDE SEQUENCE [LARGE SCALE GENOMIC DNA]</scope>
    <source>
        <strain evidence="3">DSM 42118</strain>
    </source>
</reference>
<dbReference type="Pfam" id="PF19054">
    <property type="entry name" value="DUF5753"/>
    <property type="match status" value="1"/>
</dbReference>
<dbReference type="RefSeq" id="WP_182607154.1">
    <property type="nucleotide sequence ID" value="NZ_VKHT01000578.1"/>
</dbReference>
<feature type="domain" description="HTH cro/C1-type" evidence="1">
    <location>
        <begin position="18"/>
        <end position="73"/>
    </location>
</feature>
<dbReference type="InterPro" id="IPR001387">
    <property type="entry name" value="Cro/C1-type_HTH"/>
</dbReference>
<dbReference type="Pfam" id="PF13560">
    <property type="entry name" value="HTH_31"/>
    <property type="match status" value="1"/>
</dbReference>
<accession>A0A7W3TF68</accession>
<keyword evidence="3" id="KW-1185">Reference proteome</keyword>
<dbReference type="GO" id="GO:0003677">
    <property type="term" value="F:DNA binding"/>
    <property type="evidence" value="ECO:0007669"/>
    <property type="project" value="InterPro"/>
</dbReference>
<dbReference type="SUPFAM" id="SSF47413">
    <property type="entry name" value="lambda repressor-like DNA-binding domains"/>
    <property type="match status" value="1"/>
</dbReference>
<evidence type="ECO:0000313" key="2">
    <source>
        <dbReference type="EMBL" id="MBB0245701.1"/>
    </source>
</evidence>
<dbReference type="EMBL" id="VKHT01000578">
    <property type="protein sequence ID" value="MBB0245701.1"/>
    <property type="molecule type" value="Genomic_DNA"/>
</dbReference>
<dbReference type="CDD" id="cd00093">
    <property type="entry name" value="HTH_XRE"/>
    <property type="match status" value="1"/>
</dbReference>
<dbReference type="AlphaFoldDB" id="A0A7W3TF68"/>